<evidence type="ECO:0000256" key="1">
    <source>
        <dbReference type="SAM" id="MobiDB-lite"/>
    </source>
</evidence>
<proteinExistence type="predicted"/>
<dbReference type="AlphaFoldDB" id="A0A8J3QJW1"/>
<feature type="compositionally biased region" description="Pro residues" evidence="1">
    <location>
        <begin position="70"/>
        <end position="79"/>
    </location>
</feature>
<sequence length="403" mass="42722">MSEFHDSDPLRTLFAEYEDDTAPQIRAAGVAAATIAVRRLRKVRSTLIAAGVALLFAMPVAAYALMSRPTGPPVTPGSPGPTVSASPTPRPPATPVATEPVPAGGISRDELRSATFDVPAFVENEGYVPCGSGSIAFINGSGGMVLSENNRQLIIGGVSYADIDGNGQWETIVHLECSQGETGPQQLIALRRAGSTIQTVGAVVKTDAEIQQFYDFTGMSDGTVQVNVRSGRICCDVPYSSMQHQVRGYGWTGQRFEQVLGSRSFHSDKVNLQVTVSKLVFGKPTAGVRTGTVMVRVSNTGPVAVEDVILLLSLRHAEVAGPGWAAERWLPRSPARHFETLRPGENLELDLSVTTTQANVNEVGVQIFAFSAMTNGDLLADSKPDDNEGSGNLAGISPEIQFG</sequence>
<organism evidence="3 4">
    <name type="scientific">Rhizocola hellebori</name>
    <dbReference type="NCBI Taxonomy" id="1392758"/>
    <lineage>
        <taxon>Bacteria</taxon>
        <taxon>Bacillati</taxon>
        <taxon>Actinomycetota</taxon>
        <taxon>Actinomycetes</taxon>
        <taxon>Micromonosporales</taxon>
        <taxon>Micromonosporaceae</taxon>
        <taxon>Rhizocola</taxon>
    </lineage>
</organism>
<dbReference type="EMBL" id="BONY01000104">
    <property type="protein sequence ID" value="GIH10718.1"/>
    <property type="molecule type" value="Genomic_DNA"/>
</dbReference>
<evidence type="ECO:0000313" key="3">
    <source>
        <dbReference type="EMBL" id="GIH10718.1"/>
    </source>
</evidence>
<reference evidence="3" key="1">
    <citation type="submission" date="2021-01" db="EMBL/GenBank/DDBJ databases">
        <title>Whole genome shotgun sequence of Rhizocola hellebori NBRC 109834.</title>
        <authorList>
            <person name="Komaki H."/>
            <person name="Tamura T."/>
        </authorList>
    </citation>
    <scope>NUCLEOTIDE SEQUENCE</scope>
    <source>
        <strain evidence="3">NBRC 109834</strain>
    </source>
</reference>
<feature type="region of interest" description="Disordered" evidence="1">
    <location>
        <begin position="70"/>
        <end position="106"/>
    </location>
</feature>
<gene>
    <name evidence="3" type="ORF">Rhe02_87850</name>
</gene>
<accession>A0A8J3QJW1</accession>
<evidence type="ECO:0000256" key="2">
    <source>
        <dbReference type="SAM" id="Phobius"/>
    </source>
</evidence>
<keyword evidence="2" id="KW-1133">Transmembrane helix</keyword>
<keyword evidence="2" id="KW-0472">Membrane</keyword>
<keyword evidence="4" id="KW-1185">Reference proteome</keyword>
<evidence type="ECO:0000313" key="4">
    <source>
        <dbReference type="Proteomes" id="UP000612899"/>
    </source>
</evidence>
<protein>
    <submittedName>
        <fullName evidence="3">Uncharacterized protein</fullName>
    </submittedName>
</protein>
<dbReference type="RefSeq" id="WP_203914435.1">
    <property type="nucleotide sequence ID" value="NZ_BONY01000104.1"/>
</dbReference>
<comment type="caution">
    <text evidence="3">The sequence shown here is derived from an EMBL/GenBank/DDBJ whole genome shotgun (WGS) entry which is preliminary data.</text>
</comment>
<keyword evidence="2" id="KW-0812">Transmembrane</keyword>
<feature type="region of interest" description="Disordered" evidence="1">
    <location>
        <begin position="379"/>
        <end position="403"/>
    </location>
</feature>
<name>A0A8J3QJW1_9ACTN</name>
<feature type="transmembrane region" description="Helical" evidence="2">
    <location>
        <begin position="47"/>
        <end position="66"/>
    </location>
</feature>
<dbReference type="Proteomes" id="UP000612899">
    <property type="component" value="Unassembled WGS sequence"/>
</dbReference>